<dbReference type="PANTHER" id="PTHR31025:SF22">
    <property type="entry name" value="IP13529P"/>
    <property type="match status" value="1"/>
</dbReference>
<dbReference type="Proteomes" id="UP000499080">
    <property type="component" value="Unassembled WGS sequence"/>
</dbReference>
<gene>
    <name evidence="1" type="ORF">AVEN_96215_1</name>
</gene>
<comment type="caution">
    <text evidence="1">The sequence shown here is derived from an EMBL/GenBank/DDBJ whole genome shotgun (WGS) entry which is preliminary data.</text>
</comment>
<dbReference type="EMBL" id="BGPR01041081">
    <property type="protein sequence ID" value="GBO17320.1"/>
    <property type="molecule type" value="Genomic_DNA"/>
</dbReference>
<organism evidence="1 2">
    <name type="scientific">Araneus ventricosus</name>
    <name type="common">Orbweaver spider</name>
    <name type="synonym">Epeira ventricosa</name>
    <dbReference type="NCBI Taxonomy" id="182803"/>
    <lineage>
        <taxon>Eukaryota</taxon>
        <taxon>Metazoa</taxon>
        <taxon>Ecdysozoa</taxon>
        <taxon>Arthropoda</taxon>
        <taxon>Chelicerata</taxon>
        <taxon>Arachnida</taxon>
        <taxon>Araneae</taxon>
        <taxon>Araneomorphae</taxon>
        <taxon>Entelegynae</taxon>
        <taxon>Araneoidea</taxon>
        <taxon>Araneidae</taxon>
        <taxon>Araneus</taxon>
    </lineage>
</organism>
<reference evidence="1 2" key="1">
    <citation type="journal article" date="2019" name="Sci. Rep.">
        <title>Orb-weaving spider Araneus ventricosus genome elucidates the spidroin gene catalogue.</title>
        <authorList>
            <person name="Kono N."/>
            <person name="Nakamura H."/>
            <person name="Ohtoshi R."/>
            <person name="Moran D.A.P."/>
            <person name="Shinohara A."/>
            <person name="Yoshida Y."/>
            <person name="Fujiwara M."/>
            <person name="Mori M."/>
            <person name="Tomita M."/>
            <person name="Arakawa K."/>
        </authorList>
    </citation>
    <scope>NUCLEOTIDE SEQUENCE [LARGE SCALE GENOMIC DNA]</scope>
</reference>
<keyword evidence="2" id="KW-1185">Reference proteome</keyword>
<evidence type="ECO:0000313" key="1">
    <source>
        <dbReference type="EMBL" id="GBO17320.1"/>
    </source>
</evidence>
<proteinExistence type="predicted"/>
<name>A0A4Y2V092_ARAVE</name>
<dbReference type="AlphaFoldDB" id="A0A4Y2V092"/>
<dbReference type="OrthoDB" id="6356244at2759"/>
<evidence type="ECO:0000313" key="2">
    <source>
        <dbReference type="Proteomes" id="UP000499080"/>
    </source>
</evidence>
<protein>
    <submittedName>
        <fullName evidence="1">Uncharacterized protein</fullName>
    </submittedName>
</protein>
<dbReference type="PANTHER" id="PTHR31025">
    <property type="entry name" value="SI:CH211-196P9.1-RELATED"/>
    <property type="match status" value="1"/>
</dbReference>
<accession>A0A4Y2V092</accession>
<sequence length="140" mass="15774">MISLLLEHFNEKSEAVFISVDSSVTAKDVESMIGLPITPCLISSGDDSVATSYMVAVDKKIINEEIKSFETGFFMVFAAYYILNIEYAEMAGATLEFIQRCFLRMNPDKGSKASRNKKKKCAMNQKVLSLLNKLMDFEWC</sequence>